<sequence>MERSRGTSFNQQEDELLCHVYLEVSQDPITSNNQTFKTLWDKITKSYNAKKKRWEVRRKRSLRVEWILFYMLLET</sequence>
<dbReference type="OrthoDB" id="1030028at2759"/>
<dbReference type="EMBL" id="QGKW02001940">
    <property type="protein sequence ID" value="KAF2555114.1"/>
    <property type="molecule type" value="Genomic_DNA"/>
</dbReference>
<dbReference type="Proteomes" id="UP000712281">
    <property type="component" value="Unassembled WGS sequence"/>
</dbReference>
<accession>A0A8S9HDQ2</accession>
<comment type="caution">
    <text evidence="1">The sequence shown here is derived from an EMBL/GenBank/DDBJ whole genome shotgun (WGS) entry which is preliminary data.</text>
</comment>
<evidence type="ECO:0000313" key="1">
    <source>
        <dbReference type="EMBL" id="KAF2555114.1"/>
    </source>
</evidence>
<reference evidence="1" key="1">
    <citation type="submission" date="2019-12" db="EMBL/GenBank/DDBJ databases">
        <title>Genome sequencing and annotation of Brassica cretica.</title>
        <authorList>
            <person name="Studholme D.J."/>
            <person name="Sarris P.F."/>
        </authorList>
    </citation>
    <scope>NUCLEOTIDE SEQUENCE</scope>
    <source>
        <strain evidence="1">PFS-001/15</strain>
        <tissue evidence="1">Leaf</tissue>
    </source>
</reference>
<evidence type="ECO:0000313" key="2">
    <source>
        <dbReference type="Proteomes" id="UP000712281"/>
    </source>
</evidence>
<dbReference type="AlphaFoldDB" id="A0A8S9HDQ2"/>
<gene>
    <name evidence="1" type="ORF">F2Q68_00016251</name>
</gene>
<name>A0A8S9HDQ2_BRACR</name>
<evidence type="ECO:0008006" key="3">
    <source>
        <dbReference type="Google" id="ProtNLM"/>
    </source>
</evidence>
<proteinExistence type="predicted"/>
<protein>
    <recommendedName>
        <fullName evidence="3">Myb/SANT-like domain-containing protein</fullName>
    </recommendedName>
</protein>
<organism evidence="1 2">
    <name type="scientific">Brassica cretica</name>
    <name type="common">Mustard</name>
    <dbReference type="NCBI Taxonomy" id="69181"/>
    <lineage>
        <taxon>Eukaryota</taxon>
        <taxon>Viridiplantae</taxon>
        <taxon>Streptophyta</taxon>
        <taxon>Embryophyta</taxon>
        <taxon>Tracheophyta</taxon>
        <taxon>Spermatophyta</taxon>
        <taxon>Magnoliopsida</taxon>
        <taxon>eudicotyledons</taxon>
        <taxon>Gunneridae</taxon>
        <taxon>Pentapetalae</taxon>
        <taxon>rosids</taxon>
        <taxon>malvids</taxon>
        <taxon>Brassicales</taxon>
        <taxon>Brassicaceae</taxon>
        <taxon>Brassiceae</taxon>
        <taxon>Brassica</taxon>
    </lineage>
</organism>